<dbReference type="AlphaFoldDB" id="A0A1I7KEL5"/>
<evidence type="ECO:0000313" key="2">
    <source>
        <dbReference type="Proteomes" id="UP000183508"/>
    </source>
</evidence>
<proteinExistence type="predicted"/>
<dbReference type="Proteomes" id="UP000183508">
    <property type="component" value="Unassembled WGS sequence"/>
</dbReference>
<reference evidence="2" key="1">
    <citation type="submission" date="2016-10" db="EMBL/GenBank/DDBJ databases">
        <authorList>
            <person name="Varghese N."/>
        </authorList>
    </citation>
    <scope>NUCLEOTIDE SEQUENCE [LARGE SCALE GENOMIC DNA]</scope>
    <source>
        <strain evidence="2">DSM 17980</strain>
    </source>
</reference>
<name>A0A1I7KEL5_9BACL</name>
<keyword evidence="2" id="KW-1185">Reference proteome</keyword>
<evidence type="ECO:0000313" key="1">
    <source>
        <dbReference type="EMBL" id="SFU95845.1"/>
    </source>
</evidence>
<dbReference type="EMBL" id="FPBV01000015">
    <property type="protein sequence ID" value="SFU95845.1"/>
    <property type="molecule type" value="Genomic_DNA"/>
</dbReference>
<sequence>MARPRVGNMRTSERLPQVEQELEGVFEDARSVFIDLDTSELTPSEIEALKIELSKYMDFRRSDLLARSKRGEGR</sequence>
<gene>
    <name evidence="1" type="ORF">SAMN05421543_11577</name>
</gene>
<protein>
    <submittedName>
        <fullName evidence="1">Uncharacterized protein</fullName>
    </submittedName>
</protein>
<organism evidence="1 2">
    <name type="scientific">Alicyclobacillus macrosporangiidus</name>
    <dbReference type="NCBI Taxonomy" id="392015"/>
    <lineage>
        <taxon>Bacteria</taxon>
        <taxon>Bacillati</taxon>
        <taxon>Bacillota</taxon>
        <taxon>Bacilli</taxon>
        <taxon>Bacillales</taxon>
        <taxon>Alicyclobacillaceae</taxon>
        <taxon>Alicyclobacillus</taxon>
    </lineage>
</organism>
<accession>A0A1I7KEL5</accession>